<evidence type="ECO:0000256" key="1">
    <source>
        <dbReference type="ARBA" id="ARBA00004370"/>
    </source>
</evidence>
<accession>A0A9Q1CSI4</accession>
<dbReference type="Proteomes" id="UP001152320">
    <property type="component" value="Chromosome 1"/>
</dbReference>
<comment type="similarity">
    <text evidence="2">Belongs to the CD225/Dispanin family.</text>
</comment>
<dbReference type="Pfam" id="PF04505">
    <property type="entry name" value="CD225"/>
    <property type="match status" value="1"/>
</dbReference>
<dbReference type="GO" id="GO:0016020">
    <property type="term" value="C:membrane"/>
    <property type="evidence" value="ECO:0007669"/>
    <property type="project" value="UniProtKB-SubCell"/>
</dbReference>
<protein>
    <submittedName>
        <fullName evidence="7">Synapse differentiation-inducing protein 1</fullName>
    </submittedName>
</protein>
<evidence type="ECO:0000256" key="3">
    <source>
        <dbReference type="ARBA" id="ARBA00022692"/>
    </source>
</evidence>
<evidence type="ECO:0000256" key="5">
    <source>
        <dbReference type="ARBA" id="ARBA00023136"/>
    </source>
</evidence>
<comment type="subcellular location">
    <subcellularLocation>
        <location evidence="1">Membrane</location>
    </subcellularLocation>
</comment>
<evidence type="ECO:0000313" key="8">
    <source>
        <dbReference type="Proteomes" id="UP001152320"/>
    </source>
</evidence>
<dbReference type="EMBL" id="JAIZAY010000001">
    <property type="protein sequence ID" value="KAJ8049669.1"/>
    <property type="molecule type" value="Genomic_DNA"/>
</dbReference>
<dbReference type="PANTHER" id="PTHR14768">
    <property type="entry name" value="UPF0338 PROTEIN"/>
    <property type="match status" value="1"/>
</dbReference>
<name>A0A9Q1CSI4_HOLLE</name>
<evidence type="ECO:0000256" key="2">
    <source>
        <dbReference type="ARBA" id="ARBA00006843"/>
    </source>
</evidence>
<evidence type="ECO:0000256" key="4">
    <source>
        <dbReference type="ARBA" id="ARBA00022989"/>
    </source>
</evidence>
<dbReference type="PANTHER" id="PTHR14768:SF5">
    <property type="entry name" value="TRANSMEMBRANE PROTEIN PMIS2"/>
    <property type="match status" value="1"/>
</dbReference>
<comment type="caution">
    <text evidence="7">The sequence shown here is derived from an EMBL/GenBank/DDBJ whole genome shotgun (WGS) entry which is preliminary data.</text>
</comment>
<keyword evidence="3 6" id="KW-0812">Transmembrane</keyword>
<evidence type="ECO:0000256" key="6">
    <source>
        <dbReference type="SAM" id="Phobius"/>
    </source>
</evidence>
<keyword evidence="8" id="KW-1185">Reference proteome</keyword>
<gene>
    <name evidence="7" type="ORF">HOLleu_02513</name>
</gene>
<feature type="transmembrane region" description="Helical" evidence="6">
    <location>
        <begin position="94"/>
        <end position="115"/>
    </location>
</feature>
<feature type="transmembrane region" description="Helical" evidence="6">
    <location>
        <begin position="44"/>
        <end position="67"/>
    </location>
</feature>
<keyword evidence="4 6" id="KW-1133">Transmembrane helix</keyword>
<reference evidence="7" key="1">
    <citation type="submission" date="2021-10" db="EMBL/GenBank/DDBJ databases">
        <title>Tropical sea cucumber genome reveals ecological adaptation and Cuvierian tubules defense mechanism.</title>
        <authorList>
            <person name="Chen T."/>
        </authorList>
    </citation>
    <scope>NUCLEOTIDE SEQUENCE</scope>
    <source>
        <strain evidence="7">Nanhai2018</strain>
        <tissue evidence="7">Muscle</tissue>
    </source>
</reference>
<evidence type="ECO:0000313" key="7">
    <source>
        <dbReference type="EMBL" id="KAJ8049669.1"/>
    </source>
</evidence>
<dbReference type="AlphaFoldDB" id="A0A9Q1CSI4"/>
<sequence>MEETERLIKLEEDFFPPTYGSNKATNGDVRTIHRRFLYEPPEDYFWLSVAACVCCFCLPPFGLLAVYRSRQVPRLYMAGDEHGAYRASGQAKGFALLAFMFGTMFVMALTLSLAYCLHLGL</sequence>
<organism evidence="7 8">
    <name type="scientific">Holothuria leucospilota</name>
    <name type="common">Black long sea cucumber</name>
    <name type="synonym">Mertensiothuria leucospilota</name>
    <dbReference type="NCBI Taxonomy" id="206669"/>
    <lineage>
        <taxon>Eukaryota</taxon>
        <taxon>Metazoa</taxon>
        <taxon>Echinodermata</taxon>
        <taxon>Eleutherozoa</taxon>
        <taxon>Echinozoa</taxon>
        <taxon>Holothuroidea</taxon>
        <taxon>Aspidochirotacea</taxon>
        <taxon>Aspidochirotida</taxon>
        <taxon>Holothuriidae</taxon>
        <taxon>Holothuria</taxon>
    </lineage>
</organism>
<keyword evidence="5 6" id="KW-0472">Membrane</keyword>
<dbReference type="InterPro" id="IPR007593">
    <property type="entry name" value="CD225/Dispanin_fam"/>
</dbReference>
<proteinExistence type="inferred from homology"/>
<dbReference type="OrthoDB" id="10038436at2759"/>